<keyword evidence="6" id="KW-1185">Reference proteome</keyword>
<protein>
    <submittedName>
        <fullName evidence="5">AraC family transcriptional regulator</fullName>
    </submittedName>
</protein>
<dbReference type="PATRIC" id="fig|1450449.3.peg.667"/>
<dbReference type="PANTHER" id="PTHR43436">
    <property type="entry name" value="ARAC-FAMILY TRANSCRIPTIONAL REGULATOR"/>
    <property type="match status" value="1"/>
</dbReference>
<feature type="domain" description="HTH araC/xylS-type" evidence="4">
    <location>
        <begin position="197"/>
        <end position="292"/>
    </location>
</feature>
<evidence type="ECO:0000313" key="5">
    <source>
        <dbReference type="EMBL" id="EXI62815.1"/>
    </source>
</evidence>
<proteinExistence type="predicted"/>
<sequence length="292" mass="33045">MLNFDKNRQIMQTLIQEMLAFLKKDEILELREVGLTLYRCDTPIPQVSYLQEPAVCFILRGQKTVYWGENRLTYGNGQYMCYSVELPITGEVLGASESYPYVGIQMKLNAPILLQLMIDLGKSSAHFSSKNPAQIGTINEPMISALHRLANLACQPDDVAVLAPLIQRELHYYLLKSEMAGRLYQMVAVGGNVAKISQAIAFLKTHFNQPLTMEMLANQVNMSVPNFYRHFRQVTAISPLQYQKSLRLTEARRLIKQNGATLAQIAHDVGYESPSQFSREYKRAFGVCPSED</sequence>
<organism evidence="5 6">
    <name type="scientific">Mannheimia granulomatis</name>
    <dbReference type="NCBI Taxonomy" id="85402"/>
    <lineage>
        <taxon>Bacteria</taxon>
        <taxon>Pseudomonadati</taxon>
        <taxon>Pseudomonadota</taxon>
        <taxon>Gammaproteobacteria</taxon>
        <taxon>Pasteurellales</taxon>
        <taxon>Pasteurellaceae</taxon>
        <taxon>Mannheimia</taxon>
    </lineage>
</organism>
<dbReference type="AlphaFoldDB" id="A0A011NEF9"/>
<dbReference type="InterPro" id="IPR020449">
    <property type="entry name" value="Tscrpt_reg_AraC-type_HTH"/>
</dbReference>
<dbReference type="Proteomes" id="UP000054123">
    <property type="component" value="Unassembled WGS sequence"/>
</dbReference>
<dbReference type="InterPro" id="IPR009057">
    <property type="entry name" value="Homeodomain-like_sf"/>
</dbReference>
<dbReference type="GO" id="GO:0043565">
    <property type="term" value="F:sequence-specific DNA binding"/>
    <property type="evidence" value="ECO:0007669"/>
    <property type="project" value="InterPro"/>
</dbReference>
<evidence type="ECO:0000313" key="6">
    <source>
        <dbReference type="Proteomes" id="UP000054123"/>
    </source>
</evidence>
<dbReference type="PANTHER" id="PTHR43436:SF1">
    <property type="entry name" value="TRANSCRIPTIONAL REGULATORY PROTEIN"/>
    <property type="match status" value="1"/>
</dbReference>
<dbReference type="InterPro" id="IPR009594">
    <property type="entry name" value="Tscrpt_reg_HTH_AraC_N"/>
</dbReference>
<accession>A0A011NEF9</accession>
<evidence type="ECO:0000256" key="1">
    <source>
        <dbReference type="ARBA" id="ARBA00023015"/>
    </source>
</evidence>
<dbReference type="Pfam" id="PF12833">
    <property type="entry name" value="HTH_18"/>
    <property type="match status" value="1"/>
</dbReference>
<evidence type="ECO:0000256" key="3">
    <source>
        <dbReference type="ARBA" id="ARBA00023163"/>
    </source>
</evidence>
<dbReference type="PROSITE" id="PS01124">
    <property type="entry name" value="HTH_ARAC_FAMILY_2"/>
    <property type="match status" value="1"/>
</dbReference>
<dbReference type="Gene3D" id="1.10.10.60">
    <property type="entry name" value="Homeodomain-like"/>
    <property type="match status" value="2"/>
</dbReference>
<evidence type="ECO:0000256" key="2">
    <source>
        <dbReference type="ARBA" id="ARBA00023125"/>
    </source>
</evidence>
<keyword evidence="2" id="KW-0238">DNA-binding</keyword>
<evidence type="ECO:0000259" key="4">
    <source>
        <dbReference type="PROSITE" id="PS01124"/>
    </source>
</evidence>
<gene>
    <name evidence="5" type="ORF">AK33_03475</name>
</gene>
<dbReference type="InterPro" id="IPR018060">
    <property type="entry name" value="HTH_AraC"/>
</dbReference>
<reference evidence="5 6" key="1">
    <citation type="journal article" date="2014" name="Genome Announc.">
        <title>Genome Sequence of a Presumptive Mannheimia haemolytica Strain with an A1/A6-Cross-Reactive Serotype from a White-Tailed Deer (Odocoileus virginianus).</title>
        <authorList>
            <person name="Lawrence P.K."/>
            <person name="Bey R.F."/>
            <person name="Wiener B."/>
            <person name="Kittichotirat W."/>
            <person name="Bumgarner R.E."/>
        </authorList>
    </citation>
    <scope>NUCLEOTIDE SEQUENCE [LARGE SCALE GENOMIC DNA]</scope>
    <source>
        <strain evidence="5 6">PKL10</strain>
    </source>
</reference>
<dbReference type="EMBL" id="JANJ01000002">
    <property type="protein sequence ID" value="EXI62815.1"/>
    <property type="molecule type" value="Genomic_DNA"/>
</dbReference>
<dbReference type="GO" id="GO:0003700">
    <property type="term" value="F:DNA-binding transcription factor activity"/>
    <property type="evidence" value="ECO:0007669"/>
    <property type="project" value="InterPro"/>
</dbReference>
<keyword evidence="1" id="KW-0805">Transcription regulation</keyword>
<keyword evidence="3" id="KW-0804">Transcription</keyword>
<name>A0A011NEF9_9PAST</name>
<dbReference type="SMART" id="SM00342">
    <property type="entry name" value="HTH_ARAC"/>
    <property type="match status" value="1"/>
</dbReference>
<dbReference type="PRINTS" id="PR00032">
    <property type="entry name" value="HTHARAC"/>
</dbReference>
<dbReference type="Pfam" id="PF06719">
    <property type="entry name" value="AraC_N"/>
    <property type="match status" value="1"/>
</dbReference>
<dbReference type="SUPFAM" id="SSF46689">
    <property type="entry name" value="Homeodomain-like"/>
    <property type="match status" value="2"/>
</dbReference>
<comment type="caution">
    <text evidence="5">The sequence shown here is derived from an EMBL/GenBank/DDBJ whole genome shotgun (WGS) entry which is preliminary data.</text>
</comment>